<name>A0A2M7R8F1_9BACT</name>
<gene>
    <name evidence="1" type="ORF">COY72_00115</name>
</gene>
<accession>A0A2M7R8F1</accession>
<dbReference type="Pfam" id="PF09826">
    <property type="entry name" value="Beta_propel"/>
    <property type="match status" value="1"/>
</dbReference>
<evidence type="ECO:0008006" key="3">
    <source>
        <dbReference type="Google" id="ProtNLM"/>
    </source>
</evidence>
<dbReference type="Proteomes" id="UP000230055">
    <property type="component" value="Unassembled WGS sequence"/>
</dbReference>
<dbReference type="AlphaFoldDB" id="A0A2M7R8F1"/>
<organism evidence="1 2">
    <name type="scientific">Candidatus Nealsonbacteria bacterium CG_4_10_14_0_8_um_filter_35_10</name>
    <dbReference type="NCBI Taxonomy" id="1974683"/>
    <lineage>
        <taxon>Bacteria</taxon>
        <taxon>Candidatus Nealsoniibacteriota</taxon>
    </lineage>
</organism>
<reference evidence="2" key="1">
    <citation type="submission" date="2017-09" db="EMBL/GenBank/DDBJ databases">
        <title>Depth-based differentiation of microbial function through sediment-hosted aquifers and enrichment of novel symbionts in the deep terrestrial subsurface.</title>
        <authorList>
            <person name="Probst A.J."/>
            <person name="Ladd B."/>
            <person name="Jarett J.K."/>
            <person name="Geller-Mcgrath D.E."/>
            <person name="Sieber C.M.K."/>
            <person name="Emerson J.B."/>
            <person name="Anantharaman K."/>
            <person name="Thomas B.C."/>
            <person name="Malmstrom R."/>
            <person name="Stieglmeier M."/>
            <person name="Klingl A."/>
            <person name="Woyke T."/>
            <person name="Ryan C.M."/>
            <person name="Banfield J.F."/>
        </authorList>
    </citation>
    <scope>NUCLEOTIDE SEQUENCE [LARGE SCALE GENOMIC DNA]</scope>
</reference>
<evidence type="ECO:0000313" key="1">
    <source>
        <dbReference type="EMBL" id="PIY91066.1"/>
    </source>
</evidence>
<dbReference type="InterPro" id="IPR014441">
    <property type="entry name" value="UCP006425_b-propeller"/>
</dbReference>
<evidence type="ECO:0000313" key="2">
    <source>
        <dbReference type="Proteomes" id="UP000230055"/>
    </source>
</evidence>
<sequence>MTEKINKFAIAILFLVFLFAVSFAIIKCPLLGPITLPPFQPPKPSKIEGIEKFASEEDFKSYLEESQLGYLAGIGVGAARMPLVKEGVPAPTPLEMPLEAKGAIPERVSETTVQVLGIDEPDIVKTDGKEIYFSQSPYIYPIFWRGFEEREIWPPKTGETKIIDAFPPEDLKIEEKIEERGDLLLAKDILVIFSEDKIFGYDVSNPQSPKKKWEVKLEDNNFLVGARLYQNKIYLITKTQIDTYRPCPIKPLSIDGTPLEIKCVDIYHPIVPVPVDITYTAMILKSDSGKIEKTVSFVGSSDQSVVYMSSKAIYVTYSYFESVIKFFTNFLKERGKDLVPSWLIEKLEKLESYEISDQAKYTEFTILLQRYYNSLSNDERLRIENEIQNRISDYFKEHKRELEKTGIIKIGLEKFEISATGNIPGRPLNQFSLDEYRENLRMATTVGEGFWEFGGQRESANDVYVLDEDLKILGSVQDLGLTERIYSVRFIEDKGYLVTFRQTDPFFVLDLSDQKNPQLKGQLKIPGYSSYLHPITKDKILGIGKEGSQVKISLFDVSDPENPNEIAKYNLDEYWSDILNTHHAFLLDSKHQIFFLPGGRGGYIFSYKDNKLELKRAVSDISAKRAIYINDYLYIIGENKIVVLNELNWEKVNELEF</sequence>
<proteinExistence type="predicted"/>
<protein>
    <recommendedName>
        <fullName evidence="3">Copper amine oxidase-like N-terminal domain-containing protein</fullName>
    </recommendedName>
</protein>
<dbReference type="EMBL" id="PFLX01000003">
    <property type="protein sequence ID" value="PIY91066.1"/>
    <property type="molecule type" value="Genomic_DNA"/>
</dbReference>
<comment type="caution">
    <text evidence="1">The sequence shown here is derived from an EMBL/GenBank/DDBJ whole genome shotgun (WGS) entry which is preliminary data.</text>
</comment>
<dbReference type="InterPro" id="IPR019198">
    <property type="entry name" value="Beta_propeller_containing"/>
</dbReference>
<dbReference type="PIRSF" id="PIRSF006425">
    <property type="entry name" value="UCP006425_WD40"/>
    <property type="match status" value="1"/>
</dbReference>